<dbReference type="GO" id="GO:0005200">
    <property type="term" value="F:structural constituent of cytoskeleton"/>
    <property type="evidence" value="ECO:0007669"/>
    <property type="project" value="InterPro"/>
</dbReference>
<comment type="similarity">
    <text evidence="1">Belongs to the tubulin family.</text>
</comment>
<dbReference type="GO" id="GO:0016787">
    <property type="term" value="F:hydrolase activity"/>
    <property type="evidence" value="ECO:0007669"/>
    <property type="project" value="UniProtKB-KW"/>
</dbReference>
<evidence type="ECO:0000256" key="7">
    <source>
        <dbReference type="ARBA" id="ARBA00023134"/>
    </source>
</evidence>
<dbReference type="SUPFAM" id="SSF55307">
    <property type="entry name" value="Tubulin C-terminal domain-like"/>
    <property type="match status" value="1"/>
</dbReference>
<keyword evidence="5" id="KW-0378">Hydrolase</keyword>
<dbReference type="GO" id="GO:0007017">
    <property type="term" value="P:microtubule-based process"/>
    <property type="evidence" value="ECO:0007669"/>
    <property type="project" value="InterPro"/>
</dbReference>
<evidence type="ECO:0000256" key="3">
    <source>
        <dbReference type="ARBA" id="ARBA00022701"/>
    </source>
</evidence>
<dbReference type="InterPro" id="IPR018316">
    <property type="entry name" value="Tubulin/FtsZ_2-layer-sand-dom"/>
</dbReference>
<dbReference type="PRINTS" id="PR01162">
    <property type="entry name" value="ALPHATUBULIN"/>
</dbReference>
<dbReference type="Pfam" id="PF03953">
    <property type="entry name" value="Tubulin_C"/>
    <property type="match status" value="1"/>
</dbReference>
<dbReference type="PANTHER" id="PTHR11588">
    <property type="entry name" value="TUBULIN"/>
    <property type="match status" value="1"/>
</dbReference>
<gene>
    <name evidence="11" type="ORF">FGO68_gene1749</name>
</gene>
<dbReference type="Proteomes" id="UP000785679">
    <property type="component" value="Unassembled WGS sequence"/>
</dbReference>
<keyword evidence="3" id="KW-0493">Microtubule</keyword>
<dbReference type="Pfam" id="PF00091">
    <property type="entry name" value="Tubulin"/>
    <property type="match status" value="1"/>
</dbReference>
<evidence type="ECO:0008006" key="13">
    <source>
        <dbReference type="Google" id="ProtNLM"/>
    </source>
</evidence>
<sequence>MKEYIFLNIGSTGINLAQSYWHLFCLEHGISPNDGEPDLLCLPKDDDNSHVIFRETKTIPYGPIKYTPRSVFVGEQSEIDSIRAGSCKNLFPAESLIDCPSECGGVYSKSYMLKVQLEKTIEQMRKETELADSIEGFMLFNSIGGGLGSGFTNALLEQLGDSFGKTQKAGFNFYPVYDISSKPHQVINSILALAKMQDLLNLSFVLDNSALARMCTNQLERESASFKDMNSIATLFLSQLTCSMRNDGALNTSLSEMESNLVPYPTIHNIVSSMAPLYPAQKVLENDLLVTDITLKLFEQASFMQNIDINQGKYMACAVVYQGDIVPKDVGHGISRIKTSRTIQFVDWCPTGFKCGINYQTMHEQIPDIMDIKRVKRGALMLGNSSSYREFPKMFVQMSEDINALKIFKKDFECIEESDYDVALEQLKAKVSDYTEIEAETVEDEGQTEEH</sequence>
<dbReference type="InterPro" id="IPR002452">
    <property type="entry name" value="Alpha_tubulin"/>
</dbReference>
<feature type="domain" description="Tubulin/FtsZ 2-layer sandwich" evidence="10">
    <location>
        <begin position="250"/>
        <end position="396"/>
    </location>
</feature>
<dbReference type="GO" id="GO:0005525">
    <property type="term" value="F:GTP binding"/>
    <property type="evidence" value="ECO:0007669"/>
    <property type="project" value="UniProtKB-KW"/>
</dbReference>
<comment type="catalytic activity">
    <reaction evidence="8">
        <text>GTP + H2O = GDP + phosphate + H(+)</text>
        <dbReference type="Rhea" id="RHEA:19669"/>
        <dbReference type="ChEBI" id="CHEBI:15377"/>
        <dbReference type="ChEBI" id="CHEBI:15378"/>
        <dbReference type="ChEBI" id="CHEBI:37565"/>
        <dbReference type="ChEBI" id="CHEBI:43474"/>
        <dbReference type="ChEBI" id="CHEBI:58189"/>
    </reaction>
    <physiologicalReaction direction="left-to-right" evidence="8">
        <dbReference type="Rhea" id="RHEA:19670"/>
    </physiologicalReaction>
</comment>
<dbReference type="SUPFAM" id="SSF52490">
    <property type="entry name" value="Tubulin nucleotide-binding domain-like"/>
    <property type="match status" value="1"/>
</dbReference>
<accession>A0A8J8NR25</accession>
<dbReference type="PRINTS" id="PR01161">
    <property type="entry name" value="TUBULIN"/>
</dbReference>
<evidence type="ECO:0000259" key="9">
    <source>
        <dbReference type="SMART" id="SM00864"/>
    </source>
</evidence>
<dbReference type="InterPro" id="IPR000217">
    <property type="entry name" value="Tubulin"/>
</dbReference>
<evidence type="ECO:0000256" key="4">
    <source>
        <dbReference type="ARBA" id="ARBA00022741"/>
    </source>
</evidence>
<evidence type="ECO:0000256" key="1">
    <source>
        <dbReference type="ARBA" id="ARBA00009636"/>
    </source>
</evidence>
<dbReference type="SMART" id="SM00864">
    <property type="entry name" value="Tubulin"/>
    <property type="match status" value="1"/>
</dbReference>
<dbReference type="Gene3D" id="3.40.50.1440">
    <property type="entry name" value="Tubulin/FtsZ, GTPase domain"/>
    <property type="match status" value="1"/>
</dbReference>
<reference evidence="11" key="1">
    <citation type="submission" date="2019-06" db="EMBL/GenBank/DDBJ databases">
        <authorList>
            <person name="Zheng W."/>
        </authorList>
    </citation>
    <scope>NUCLEOTIDE SEQUENCE</scope>
    <source>
        <strain evidence="11">QDHG01</strain>
    </source>
</reference>
<evidence type="ECO:0000313" key="11">
    <source>
        <dbReference type="EMBL" id="TNV78670.1"/>
    </source>
</evidence>
<dbReference type="InterPro" id="IPR008280">
    <property type="entry name" value="Tub_FtsZ_C"/>
</dbReference>
<dbReference type="AlphaFoldDB" id="A0A8J8NR25"/>
<dbReference type="InterPro" id="IPR037103">
    <property type="entry name" value="Tubulin/FtsZ-like_C"/>
</dbReference>
<feature type="domain" description="Tubulin/FtsZ GTPase" evidence="9">
    <location>
        <begin position="49"/>
        <end position="248"/>
    </location>
</feature>
<evidence type="ECO:0000259" key="10">
    <source>
        <dbReference type="SMART" id="SM00865"/>
    </source>
</evidence>
<comment type="caution">
    <text evidence="11">The sequence shown here is derived from an EMBL/GenBank/DDBJ whole genome shotgun (WGS) entry which is preliminary data.</text>
</comment>
<dbReference type="SMART" id="SM00865">
    <property type="entry name" value="Tubulin_C"/>
    <property type="match status" value="1"/>
</dbReference>
<protein>
    <recommendedName>
        <fullName evidence="13">Tubulin alpha chain</fullName>
    </recommendedName>
</protein>
<keyword evidence="4" id="KW-0547">Nucleotide-binding</keyword>
<name>A0A8J8NR25_HALGN</name>
<dbReference type="InterPro" id="IPR036525">
    <property type="entry name" value="Tubulin/FtsZ_GTPase_sf"/>
</dbReference>
<evidence type="ECO:0000256" key="8">
    <source>
        <dbReference type="ARBA" id="ARBA00049117"/>
    </source>
</evidence>
<keyword evidence="6" id="KW-0007">Acetylation</keyword>
<dbReference type="EMBL" id="RRYP01010019">
    <property type="protein sequence ID" value="TNV78670.1"/>
    <property type="molecule type" value="Genomic_DNA"/>
</dbReference>
<dbReference type="GO" id="GO:0005874">
    <property type="term" value="C:microtubule"/>
    <property type="evidence" value="ECO:0007669"/>
    <property type="project" value="UniProtKB-KW"/>
</dbReference>
<keyword evidence="2" id="KW-0963">Cytoplasm</keyword>
<dbReference type="Gene3D" id="3.30.1330.20">
    <property type="entry name" value="Tubulin/FtsZ, C-terminal domain"/>
    <property type="match status" value="1"/>
</dbReference>
<dbReference type="InterPro" id="IPR003008">
    <property type="entry name" value="Tubulin_FtsZ_GTPase"/>
</dbReference>
<organism evidence="11 12">
    <name type="scientific">Halteria grandinella</name>
    <dbReference type="NCBI Taxonomy" id="5974"/>
    <lineage>
        <taxon>Eukaryota</taxon>
        <taxon>Sar</taxon>
        <taxon>Alveolata</taxon>
        <taxon>Ciliophora</taxon>
        <taxon>Intramacronucleata</taxon>
        <taxon>Spirotrichea</taxon>
        <taxon>Stichotrichia</taxon>
        <taxon>Sporadotrichida</taxon>
        <taxon>Halteriidae</taxon>
        <taxon>Halteria</taxon>
    </lineage>
</organism>
<proteinExistence type="inferred from homology"/>
<evidence type="ECO:0000256" key="2">
    <source>
        <dbReference type="ARBA" id="ARBA00022490"/>
    </source>
</evidence>
<evidence type="ECO:0000313" key="12">
    <source>
        <dbReference type="Proteomes" id="UP000785679"/>
    </source>
</evidence>
<evidence type="ECO:0000256" key="5">
    <source>
        <dbReference type="ARBA" id="ARBA00022801"/>
    </source>
</evidence>
<evidence type="ECO:0000256" key="6">
    <source>
        <dbReference type="ARBA" id="ARBA00022990"/>
    </source>
</evidence>
<keyword evidence="7" id="KW-0342">GTP-binding</keyword>
<keyword evidence="12" id="KW-1185">Reference proteome</keyword>